<sequence>MRGTAGCVLLLSLALCSAASSRSYLEGSDLDAFQATDLTVGGISAEDVGFLGLLQEYDLADDEDDTQQTFTVWPSTTLFLDSSLQSWVDQQITVFDSLRGALVSPCPHAAAVATPPQSDYPSLLSYMATSRFGPATLTAYARQVDQDLQPAGFSISVSGTGADLDSVFDESEPLMSAWAVEEEPEEYEAADAELEESLNAGFQPRSLDVTSWFGIQQDADVQASAAVEQDSSGRQQLFQGAAWDPNSMRVDTVEDAQGAPVWGDACNFIVFAALCVGCIFVWIGLVRAWISCCRLEDQAQARKAAAQQFATNPLLAPLVSESFNSNPAYAVVEVAADHSPQGTFMAPRGTEFTTIAYMPLPSEMGMQK</sequence>
<keyword evidence="1" id="KW-0812">Transmembrane</keyword>
<dbReference type="AlphaFoldDB" id="A0AAW1P822"/>
<feature type="transmembrane region" description="Helical" evidence="1">
    <location>
        <begin position="268"/>
        <end position="290"/>
    </location>
</feature>
<name>A0AAW1P822_9CHLO</name>
<keyword evidence="4" id="KW-1185">Reference proteome</keyword>
<evidence type="ECO:0000256" key="2">
    <source>
        <dbReference type="SAM" id="SignalP"/>
    </source>
</evidence>
<feature type="signal peptide" evidence="2">
    <location>
        <begin position="1"/>
        <end position="18"/>
    </location>
</feature>
<accession>A0AAW1P822</accession>
<evidence type="ECO:0000256" key="1">
    <source>
        <dbReference type="SAM" id="Phobius"/>
    </source>
</evidence>
<keyword evidence="1" id="KW-0472">Membrane</keyword>
<dbReference type="EMBL" id="JALJOQ010000051">
    <property type="protein sequence ID" value="KAK9804493.1"/>
    <property type="molecule type" value="Genomic_DNA"/>
</dbReference>
<reference evidence="3 4" key="1">
    <citation type="journal article" date="2024" name="Nat. Commun.">
        <title>Phylogenomics reveals the evolutionary origins of lichenization in chlorophyte algae.</title>
        <authorList>
            <person name="Puginier C."/>
            <person name="Libourel C."/>
            <person name="Otte J."/>
            <person name="Skaloud P."/>
            <person name="Haon M."/>
            <person name="Grisel S."/>
            <person name="Petersen M."/>
            <person name="Berrin J.G."/>
            <person name="Delaux P.M."/>
            <person name="Dal Grande F."/>
            <person name="Keller J."/>
        </authorList>
    </citation>
    <scope>NUCLEOTIDE SEQUENCE [LARGE SCALE GENOMIC DNA]</scope>
    <source>
        <strain evidence="3 4">SAG 2036</strain>
    </source>
</reference>
<keyword evidence="2" id="KW-0732">Signal</keyword>
<keyword evidence="1" id="KW-1133">Transmembrane helix</keyword>
<comment type="caution">
    <text evidence="3">The sequence shown here is derived from an EMBL/GenBank/DDBJ whole genome shotgun (WGS) entry which is preliminary data.</text>
</comment>
<organism evidence="3 4">
    <name type="scientific">Symbiochloris irregularis</name>
    <dbReference type="NCBI Taxonomy" id="706552"/>
    <lineage>
        <taxon>Eukaryota</taxon>
        <taxon>Viridiplantae</taxon>
        <taxon>Chlorophyta</taxon>
        <taxon>core chlorophytes</taxon>
        <taxon>Trebouxiophyceae</taxon>
        <taxon>Trebouxiales</taxon>
        <taxon>Trebouxiaceae</taxon>
        <taxon>Symbiochloris</taxon>
    </lineage>
</organism>
<evidence type="ECO:0000313" key="3">
    <source>
        <dbReference type="EMBL" id="KAK9804493.1"/>
    </source>
</evidence>
<gene>
    <name evidence="3" type="ORF">WJX73_009810</name>
</gene>
<evidence type="ECO:0000313" key="4">
    <source>
        <dbReference type="Proteomes" id="UP001465755"/>
    </source>
</evidence>
<protein>
    <submittedName>
        <fullName evidence="3">Uncharacterized protein</fullName>
    </submittedName>
</protein>
<dbReference type="Proteomes" id="UP001465755">
    <property type="component" value="Unassembled WGS sequence"/>
</dbReference>
<proteinExistence type="predicted"/>
<feature type="chain" id="PRO_5043396573" evidence="2">
    <location>
        <begin position="19"/>
        <end position="368"/>
    </location>
</feature>